<dbReference type="EMBL" id="JBHSBB010000027">
    <property type="protein sequence ID" value="MFC4035424.1"/>
    <property type="molecule type" value="Genomic_DNA"/>
</dbReference>
<dbReference type="RefSeq" id="WP_386435352.1">
    <property type="nucleotide sequence ID" value="NZ_JBHSBB010000027.1"/>
</dbReference>
<protein>
    <submittedName>
        <fullName evidence="2">Uncharacterized protein</fullName>
    </submittedName>
</protein>
<accession>A0ABV8HWX2</accession>
<sequence>MNANRRTSDPQTSNPLRTPDGLGAPAHGVLTERQLRALGVTPAVLAERSRAGGPWRQLLPHVYLLRPGAPSAEERVRAALLYAGRGRGAAGPDAVVTGPAALALHRFETMPAPAATRVIDVLVPYQRRLRDAGDVRIHRVRELPRPQEVGGLPCASVPRALADTLGGLDDAETARRLLTEAVRRGHCDPAAVLRELSGAGLLERPHVAAALPALREAGRKTAEQRLYTMVRHGRLPDPVWNAELRLPGAPPLGAVDAYWPEHAVALVIDDRTGTADDEARWARGASLRERLEALGVTVVGPTPAGLRDALDDQATIVRTALVASADRTPAAYMVVTPR</sequence>
<evidence type="ECO:0000313" key="2">
    <source>
        <dbReference type="EMBL" id="MFC4035424.1"/>
    </source>
</evidence>
<name>A0ABV8HWX2_9ACTN</name>
<evidence type="ECO:0000256" key="1">
    <source>
        <dbReference type="SAM" id="MobiDB-lite"/>
    </source>
</evidence>
<gene>
    <name evidence="2" type="ORF">ACFO3J_28720</name>
</gene>
<dbReference type="Proteomes" id="UP001595765">
    <property type="component" value="Unassembled WGS sequence"/>
</dbReference>
<feature type="region of interest" description="Disordered" evidence="1">
    <location>
        <begin position="1"/>
        <end position="26"/>
    </location>
</feature>
<comment type="caution">
    <text evidence="2">The sequence shown here is derived from an EMBL/GenBank/DDBJ whole genome shotgun (WGS) entry which is preliminary data.</text>
</comment>
<reference evidence="3" key="1">
    <citation type="journal article" date="2019" name="Int. J. Syst. Evol. Microbiol.">
        <title>The Global Catalogue of Microorganisms (GCM) 10K type strain sequencing project: providing services to taxonomists for standard genome sequencing and annotation.</title>
        <authorList>
            <consortium name="The Broad Institute Genomics Platform"/>
            <consortium name="The Broad Institute Genome Sequencing Center for Infectious Disease"/>
            <person name="Wu L."/>
            <person name="Ma J."/>
        </authorList>
    </citation>
    <scope>NUCLEOTIDE SEQUENCE [LARGE SCALE GENOMIC DNA]</scope>
    <source>
        <strain evidence="3">CGMCC 4.7237</strain>
    </source>
</reference>
<keyword evidence="3" id="KW-1185">Reference proteome</keyword>
<feature type="compositionally biased region" description="Polar residues" evidence="1">
    <location>
        <begin position="1"/>
        <end position="16"/>
    </location>
</feature>
<proteinExistence type="predicted"/>
<evidence type="ECO:0000313" key="3">
    <source>
        <dbReference type="Proteomes" id="UP001595765"/>
    </source>
</evidence>
<organism evidence="2 3">
    <name type="scientific">Streptomyces polygonati</name>
    <dbReference type="NCBI Taxonomy" id="1617087"/>
    <lineage>
        <taxon>Bacteria</taxon>
        <taxon>Bacillati</taxon>
        <taxon>Actinomycetota</taxon>
        <taxon>Actinomycetes</taxon>
        <taxon>Kitasatosporales</taxon>
        <taxon>Streptomycetaceae</taxon>
        <taxon>Streptomyces</taxon>
    </lineage>
</organism>